<dbReference type="AlphaFoldDB" id="A0A5C6TGD0"/>
<evidence type="ECO:0000313" key="1">
    <source>
        <dbReference type="EMBL" id="TXC09384.1"/>
    </source>
</evidence>
<reference evidence="1 2" key="1">
    <citation type="submission" date="2019-07" db="EMBL/GenBank/DDBJ databases">
        <title>The First High-Quality Draft Genome Sequence of the Causal Agent of the Current Panama Disease Epidemic.</title>
        <authorList>
            <person name="Warmington R.J."/>
            <person name="Kay W."/>
            <person name="Jeffries A."/>
            <person name="Bebber D."/>
            <person name="Moore K."/>
            <person name="Studholme D.J."/>
        </authorList>
    </citation>
    <scope>NUCLEOTIDE SEQUENCE [LARGE SCALE GENOMIC DNA]</scope>
    <source>
        <strain evidence="1 2">TR4</strain>
    </source>
</reference>
<proteinExistence type="predicted"/>
<sequence>MTNSCLSTDIGLLNLELPNQSPAVAAQSTEEAVSQHASHPGYGISTDGVWVVKDGMDMLWLPPEYRPERSAVVGSTVAIGCPSGRVLVMKFS</sequence>
<evidence type="ECO:0000313" key="2">
    <source>
        <dbReference type="Proteomes" id="UP000321331"/>
    </source>
</evidence>
<gene>
    <name evidence="1" type="ORF">FocTR4_00006123</name>
</gene>
<name>A0A5C6TGD0_FUSOC</name>
<comment type="caution">
    <text evidence="1">The sequence shown here is derived from an EMBL/GenBank/DDBJ whole genome shotgun (WGS) entry which is preliminary data.</text>
</comment>
<organism evidence="1 2">
    <name type="scientific">Fusarium oxysporum f. sp. cubense</name>
    <dbReference type="NCBI Taxonomy" id="61366"/>
    <lineage>
        <taxon>Eukaryota</taxon>
        <taxon>Fungi</taxon>
        <taxon>Dikarya</taxon>
        <taxon>Ascomycota</taxon>
        <taxon>Pezizomycotina</taxon>
        <taxon>Sordariomycetes</taxon>
        <taxon>Hypocreomycetidae</taxon>
        <taxon>Hypocreales</taxon>
        <taxon>Nectriaceae</taxon>
        <taxon>Fusarium</taxon>
        <taxon>Fusarium oxysporum species complex</taxon>
    </lineage>
</organism>
<dbReference type="Proteomes" id="UP000321331">
    <property type="component" value="Unassembled WGS sequence"/>
</dbReference>
<accession>A0A5C6TGD0</accession>
<dbReference type="EMBL" id="VMNF01000004">
    <property type="protein sequence ID" value="TXC09384.1"/>
    <property type="molecule type" value="Genomic_DNA"/>
</dbReference>
<protein>
    <submittedName>
        <fullName evidence="1">Uncharacterized protein</fullName>
    </submittedName>
</protein>